<evidence type="ECO:0000313" key="3">
    <source>
        <dbReference type="EMBL" id="CAG9805046.1"/>
    </source>
</evidence>
<dbReference type="Pfam" id="PF03644">
    <property type="entry name" value="Glyco_hydro_85"/>
    <property type="match status" value="1"/>
</dbReference>
<keyword evidence="1" id="KW-0732">Signal</keyword>
<feature type="domain" description="Cytosolic endo-beta-N-acetylglucosaminidase TIM barrel" evidence="2">
    <location>
        <begin position="103"/>
        <end position="399"/>
    </location>
</feature>
<dbReference type="AlphaFoldDB" id="A0A9N9WT89"/>
<name>A0A9N9WT89_9DIPT</name>
<evidence type="ECO:0000256" key="1">
    <source>
        <dbReference type="SAM" id="SignalP"/>
    </source>
</evidence>
<organism evidence="3 4">
    <name type="scientific">Chironomus riparius</name>
    <dbReference type="NCBI Taxonomy" id="315576"/>
    <lineage>
        <taxon>Eukaryota</taxon>
        <taxon>Metazoa</taxon>
        <taxon>Ecdysozoa</taxon>
        <taxon>Arthropoda</taxon>
        <taxon>Hexapoda</taxon>
        <taxon>Insecta</taxon>
        <taxon>Pterygota</taxon>
        <taxon>Neoptera</taxon>
        <taxon>Endopterygota</taxon>
        <taxon>Diptera</taxon>
        <taxon>Nematocera</taxon>
        <taxon>Chironomoidea</taxon>
        <taxon>Chironomidae</taxon>
        <taxon>Chironominae</taxon>
        <taxon>Chironomus</taxon>
    </lineage>
</organism>
<dbReference type="PANTHER" id="PTHR13246:SF1">
    <property type="entry name" value="CYTOSOLIC ENDO-BETA-N-ACETYLGLUCOSAMINIDASE"/>
    <property type="match status" value="1"/>
</dbReference>
<evidence type="ECO:0000313" key="4">
    <source>
        <dbReference type="Proteomes" id="UP001153620"/>
    </source>
</evidence>
<dbReference type="Gene3D" id="2.60.120.260">
    <property type="entry name" value="Galactose-binding domain-like"/>
    <property type="match status" value="1"/>
</dbReference>
<dbReference type="GO" id="GO:0033925">
    <property type="term" value="F:mannosyl-glycoprotein endo-beta-N-acetylglucosaminidase activity"/>
    <property type="evidence" value="ECO:0007669"/>
    <property type="project" value="UniProtKB-EC"/>
</dbReference>
<dbReference type="Proteomes" id="UP001153620">
    <property type="component" value="Chromosome 2"/>
</dbReference>
<proteinExistence type="predicted"/>
<feature type="signal peptide" evidence="1">
    <location>
        <begin position="1"/>
        <end position="23"/>
    </location>
</feature>
<protein>
    <recommendedName>
        <fullName evidence="2">Cytosolic endo-beta-N-acetylglucosaminidase TIM barrel domain-containing protein</fullName>
    </recommendedName>
</protein>
<reference evidence="3" key="2">
    <citation type="submission" date="2022-10" db="EMBL/GenBank/DDBJ databases">
        <authorList>
            <consortium name="ENA_rothamsted_submissions"/>
            <consortium name="culmorum"/>
            <person name="King R."/>
        </authorList>
    </citation>
    <scope>NUCLEOTIDE SEQUENCE</scope>
</reference>
<keyword evidence="4" id="KW-1185">Reference proteome</keyword>
<dbReference type="InterPro" id="IPR005201">
    <property type="entry name" value="TIM_ENGase"/>
</dbReference>
<evidence type="ECO:0000259" key="2">
    <source>
        <dbReference type="Pfam" id="PF03644"/>
    </source>
</evidence>
<dbReference type="OrthoDB" id="284473at2759"/>
<reference evidence="3" key="1">
    <citation type="submission" date="2022-01" db="EMBL/GenBank/DDBJ databases">
        <authorList>
            <person name="King R."/>
        </authorList>
    </citation>
    <scope>NUCLEOTIDE SEQUENCE</scope>
</reference>
<dbReference type="PANTHER" id="PTHR13246">
    <property type="entry name" value="ENDO BETA N-ACETYLGLUCOSAMINIDASE"/>
    <property type="match status" value="1"/>
</dbReference>
<sequence length="596" mass="68904">MLNFIYLYLFVAIICCKEIMSNASDECNCEDVCSPIVSFDELLNNRHDKLRWCDMVEPLAKRSSPRYPTRDFYSMDSDIVIPFEDFSENRPEVLVCHDYKGNYLDDKFINGGVKWEEYRFYNWSVVDIFCYFSHNLVTIPTLQYLNAAHRNGVKVIGTFIVENEDGRKALHDMLVDREQTEKVATSLVEIAKRLSFEGWLLNVEVYVNPEKLHLLKHFVQYLTEKTHKEIKDGRTIWYDSVSAITGGLLWQNELNHVNEEFFDLCDGIFTNYNWSVNHLERTSKLIDEKYSSRRKDVFFGIDVFGRGQVAGYRTNETLSKSAAFQFSTAIFAPGWTSETINTKVGFDDHHSSEKFKTRFNEVFLTRNDNFWSSLYTYFYIFGPKSLPFVTNFCIGSGKKLYRMGKEVKGNWFNLKAQAFQPSMPSSNGYFTHYYEDSFNGGSCLSIDSNELTRIFTCELPCKEGLIFSFTTKKESPENDFEVHLNALNTATNRGLKIVCKKEAKHANDISSLKSEDVRSLNIFLANKGYPPTPELINSWETQYFLLKFNKSSSENIIVTDIGVKKIHRGKVLLGQIAFYSAIDFESDSIRVKNIDL</sequence>
<dbReference type="InterPro" id="IPR032979">
    <property type="entry name" value="ENGase"/>
</dbReference>
<dbReference type="Gene3D" id="3.20.20.80">
    <property type="entry name" value="Glycosidases"/>
    <property type="match status" value="1"/>
</dbReference>
<accession>A0A9N9WT89</accession>
<feature type="chain" id="PRO_5040321778" description="Cytosolic endo-beta-N-acetylglucosaminidase TIM barrel domain-containing protein" evidence="1">
    <location>
        <begin position="24"/>
        <end position="596"/>
    </location>
</feature>
<dbReference type="EMBL" id="OU895878">
    <property type="protein sequence ID" value="CAG9805046.1"/>
    <property type="molecule type" value="Genomic_DNA"/>
</dbReference>
<gene>
    <name evidence="3" type="ORF">CHIRRI_LOCUS7922</name>
</gene>
<dbReference type="GO" id="GO:0005829">
    <property type="term" value="C:cytosol"/>
    <property type="evidence" value="ECO:0007669"/>
    <property type="project" value="UniProtKB-SubCell"/>
</dbReference>
<dbReference type="CDD" id="cd06547">
    <property type="entry name" value="GH85_ENGase"/>
    <property type="match status" value="1"/>
</dbReference>